<evidence type="ECO:0000313" key="3">
    <source>
        <dbReference type="RefSeq" id="XP_070140154.1"/>
    </source>
</evidence>
<dbReference type="RefSeq" id="XP_070140154.1">
    <property type="nucleotide sequence ID" value="XM_070284053.1"/>
</dbReference>
<gene>
    <name evidence="3" type="primary">LOC138928023</name>
</gene>
<evidence type="ECO:0000313" key="2">
    <source>
        <dbReference type="Proteomes" id="UP001652661"/>
    </source>
</evidence>
<reference evidence="2" key="1">
    <citation type="submission" date="2025-05" db="UniProtKB">
        <authorList>
            <consortium name="RefSeq"/>
        </authorList>
    </citation>
    <scope>NUCLEOTIDE SEQUENCE [LARGE SCALE GENOMIC DNA]</scope>
    <source>
        <strain evidence="2">14028-0561.14</strain>
    </source>
</reference>
<feature type="compositionally biased region" description="Low complexity" evidence="1">
    <location>
        <begin position="113"/>
        <end position="125"/>
    </location>
</feature>
<dbReference type="Proteomes" id="UP001652661">
    <property type="component" value="Chromosome 2R"/>
</dbReference>
<name>A0ABM4GBR5_DROKI</name>
<protein>
    <submittedName>
        <fullName evidence="3">Uncharacterized protein</fullName>
    </submittedName>
</protein>
<feature type="compositionally biased region" description="Basic and acidic residues" evidence="1">
    <location>
        <begin position="145"/>
        <end position="170"/>
    </location>
</feature>
<feature type="compositionally biased region" description="Basic and acidic residues" evidence="1">
    <location>
        <begin position="34"/>
        <end position="49"/>
    </location>
</feature>
<feature type="region of interest" description="Disordered" evidence="1">
    <location>
        <begin position="1"/>
        <end position="192"/>
    </location>
</feature>
<reference evidence="3" key="2">
    <citation type="submission" date="2025-08" db="UniProtKB">
        <authorList>
            <consortium name="RefSeq"/>
        </authorList>
    </citation>
    <scope>IDENTIFICATION</scope>
    <source>
        <strain evidence="3">14028-0561.14</strain>
        <tissue evidence="3">Whole fly</tissue>
    </source>
</reference>
<keyword evidence="2" id="KW-1185">Reference proteome</keyword>
<sequence length="251" mass="28412">MDGHEKDQEEKKKLFSPPHSRRASQQRQVSDEALVEREERVWVEVEPPRRWSTHPTAKSVSVSAGTSTRDDALPPRRKKKKAIPPVPRIRRSREDVSQPEFSSVDTLATGGHSQSSLSSLSSASAPPKHQRSKSLSPRSHSSLYHGDRDTEKYPHDIQIRQVDYDSERVSHSPRSHSSSYPGDGDTGKYPHDIQIRQLDYDTEEVLKRGDPSGTPDLSEVSYKAQESTESFRRNYHESCTAGYSFSSRASW</sequence>
<proteinExistence type="predicted"/>
<feature type="compositionally biased region" description="Low complexity" evidence="1">
    <location>
        <begin position="133"/>
        <end position="143"/>
    </location>
</feature>
<feature type="compositionally biased region" description="Polar residues" evidence="1">
    <location>
        <begin position="53"/>
        <end position="67"/>
    </location>
</feature>
<feature type="compositionally biased region" description="Basic and acidic residues" evidence="1">
    <location>
        <begin position="1"/>
        <end position="13"/>
    </location>
</feature>
<organism evidence="2 3">
    <name type="scientific">Drosophila kikkawai</name>
    <name type="common">Fruit fly</name>
    <dbReference type="NCBI Taxonomy" id="30033"/>
    <lineage>
        <taxon>Eukaryota</taxon>
        <taxon>Metazoa</taxon>
        <taxon>Ecdysozoa</taxon>
        <taxon>Arthropoda</taxon>
        <taxon>Hexapoda</taxon>
        <taxon>Insecta</taxon>
        <taxon>Pterygota</taxon>
        <taxon>Neoptera</taxon>
        <taxon>Endopterygota</taxon>
        <taxon>Diptera</taxon>
        <taxon>Brachycera</taxon>
        <taxon>Muscomorpha</taxon>
        <taxon>Ephydroidea</taxon>
        <taxon>Drosophilidae</taxon>
        <taxon>Drosophila</taxon>
        <taxon>Sophophora</taxon>
    </lineage>
</organism>
<evidence type="ECO:0000256" key="1">
    <source>
        <dbReference type="SAM" id="MobiDB-lite"/>
    </source>
</evidence>
<dbReference type="GeneID" id="138928023"/>
<accession>A0ABM4GBR5</accession>